<gene>
    <name evidence="2" type="ORF">CTE05_16820</name>
</gene>
<evidence type="ECO:0000313" key="3">
    <source>
        <dbReference type="Proteomes" id="UP000321049"/>
    </source>
</evidence>
<comment type="caution">
    <text evidence="2">The sequence shown here is derived from an EMBL/GenBank/DDBJ whole genome shotgun (WGS) entry which is preliminary data.</text>
</comment>
<protein>
    <submittedName>
        <fullName evidence="2">Uncharacterized protein</fullName>
    </submittedName>
</protein>
<keyword evidence="3" id="KW-1185">Reference proteome</keyword>
<organism evidence="2 3">
    <name type="scientific">Cellulomonas terrae</name>
    <dbReference type="NCBI Taxonomy" id="311234"/>
    <lineage>
        <taxon>Bacteria</taxon>
        <taxon>Bacillati</taxon>
        <taxon>Actinomycetota</taxon>
        <taxon>Actinomycetes</taxon>
        <taxon>Micrococcales</taxon>
        <taxon>Cellulomonadaceae</taxon>
        <taxon>Cellulomonas</taxon>
    </lineage>
</organism>
<dbReference type="AlphaFoldDB" id="A0A511JJQ7"/>
<proteinExistence type="predicted"/>
<dbReference type="Proteomes" id="UP000321049">
    <property type="component" value="Unassembled WGS sequence"/>
</dbReference>
<evidence type="ECO:0000313" key="2">
    <source>
        <dbReference type="EMBL" id="GEL98135.1"/>
    </source>
</evidence>
<name>A0A511JJQ7_9CELL</name>
<feature type="region of interest" description="Disordered" evidence="1">
    <location>
        <begin position="150"/>
        <end position="185"/>
    </location>
</feature>
<dbReference type="EMBL" id="BJWH01000007">
    <property type="protein sequence ID" value="GEL98135.1"/>
    <property type="molecule type" value="Genomic_DNA"/>
</dbReference>
<sequence>MEEISLARLARELGTTTGITIRLASELSREIAWWRPASTVRPKLARQIRAAYLADPPPLPAPYDRVSHHNDDASPMPPASSPRQAIGWWPANEGDSGRPPRWHRNVNGRCADPQASRVGTGTVIGVGPFAEAKSLTRPAARVCEACRLAAPPEPWQQRERGDPATADGPRRQRAVGNPNRWTNYL</sequence>
<evidence type="ECO:0000256" key="1">
    <source>
        <dbReference type="SAM" id="MobiDB-lite"/>
    </source>
</evidence>
<accession>A0A511JJQ7</accession>
<feature type="region of interest" description="Disordered" evidence="1">
    <location>
        <begin position="65"/>
        <end position="99"/>
    </location>
</feature>
<reference evidence="2 3" key="1">
    <citation type="submission" date="2019-07" db="EMBL/GenBank/DDBJ databases">
        <title>Whole genome shotgun sequence of Cellulomonas terrae NBRC 100819.</title>
        <authorList>
            <person name="Hosoyama A."/>
            <person name="Uohara A."/>
            <person name="Ohji S."/>
            <person name="Ichikawa N."/>
        </authorList>
    </citation>
    <scope>NUCLEOTIDE SEQUENCE [LARGE SCALE GENOMIC DNA]</scope>
    <source>
        <strain evidence="2 3">NBRC 100819</strain>
    </source>
</reference>